<evidence type="ECO:0000256" key="1">
    <source>
        <dbReference type="SAM" id="Phobius"/>
    </source>
</evidence>
<evidence type="ECO:0000313" key="3">
    <source>
        <dbReference type="RefSeq" id="XP_022319625.1"/>
    </source>
</evidence>
<keyword evidence="1" id="KW-0472">Membrane</keyword>
<dbReference type="RefSeq" id="XP_022319625.1">
    <property type="nucleotide sequence ID" value="XM_022463917.1"/>
</dbReference>
<reference evidence="3" key="2">
    <citation type="submission" date="2025-08" db="UniProtKB">
        <authorList>
            <consortium name="RefSeq"/>
        </authorList>
    </citation>
    <scope>IDENTIFICATION</scope>
    <source>
        <tissue evidence="3">Whole sample</tissue>
    </source>
</reference>
<dbReference type="Gene3D" id="2.170.300.10">
    <property type="entry name" value="Tie2 ligand-binding domain superfamily"/>
    <property type="match status" value="1"/>
</dbReference>
<evidence type="ECO:0000313" key="2">
    <source>
        <dbReference type="Proteomes" id="UP000694844"/>
    </source>
</evidence>
<proteinExistence type="predicted"/>
<dbReference type="GeneID" id="111122263"/>
<dbReference type="OrthoDB" id="6150066at2759"/>
<organism evidence="2 3">
    <name type="scientific">Crassostrea virginica</name>
    <name type="common">Eastern oyster</name>
    <dbReference type="NCBI Taxonomy" id="6565"/>
    <lineage>
        <taxon>Eukaryota</taxon>
        <taxon>Metazoa</taxon>
        <taxon>Spiralia</taxon>
        <taxon>Lophotrochozoa</taxon>
        <taxon>Mollusca</taxon>
        <taxon>Bivalvia</taxon>
        <taxon>Autobranchia</taxon>
        <taxon>Pteriomorphia</taxon>
        <taxon>Ostreida</taxon>
        <taxon>Ostreoidea</taxon>
        <taxon>Ostreidae</taxon>
        <taxon>Crassostrea</taxon>
    </lineage>
</organism>
<dbReference type="Proteomes" id="UP000694844">
    <property type="component" value="Chromosome 1"/>
</dbReference>
<accession>A0A8B8CVC5</accession>
<protein>
    <submittedName>
        <fullName evidence="3">Uncharacterized protein LOC111122263</fullName>
    </submittedName>
</protein>
<sequence>MIACFGASGPNCSQPCNNTTYGYECRKKCSCNHNEVCNKYDGCLQIVSEKKSGRRNYLLIHLIGLGSSILSLCLIFVGVMFYRWRQYRKSTFQSTERNEGFDVDLFPPQSNQEINTDNYFEVRESRMLGAQVESRMRETGEYRINSTEYNHLFTPANVTDKTIDNHNAQYKTVDARCGRNKPWFVTCSEFTDDACYVSLSQKTKTSDGLSKSCSDLRVKMS</sequence>
<name>A0A8B8CVC5_CRAVI</name>
<keyword evidence="1" id="KW-1133">Transmembrane helix</keyword>
<reference evidence="2" key="1">
    <citation type="submission" date="2024-06" db="UniProtKB">
        <authorList>
            <consortium name="RefSeq"/>
        </authorList>
    </citation>
    <scope>NUCLEOTIDE SEQUENCE [LARGE SCALE GENOMIC DNA]</scope>
</reference>
<feature type="transmembrane region" description="Helical" evidence="1">
    <location>
        <begin position="58"/>
        <end position="82"/>
    </location>
</feature>
<dbReference type="KEGG" id="cvn:111122263"/>
<keyword evidence="2" id="KW-1185">Reference proteome</keyword>
<dbReference type="AlphaFoldDB" id="A0A8B8CVC5"/>
<keyword evidence="1" id="KW-0812">Transmembrane</keyword>
<gene>
    <name evidence="3" type="primary">LOC111122263</name>
</gene>